<evidence type="ECO:0000313" key="1">
    <source>
        <dbReference type="EMBL" id="GGB56351.1"/>
    </source>
</evidence>
<organism evidence="1 2">
    <name type="scientific">Henriciella pelagia</name>
    <dbReference type="NCBI Taxonomy" id="1977912"/>
    <lineage>
        <taxon>Bacteria</taxon>
        <taxon>Pseudomonadati</taxon>
        <taxon>Pseudomonadota</taxon>
        <taxon>Alphaproteobacteria</taxon>
        <taxon>Hyphomonadales</taxon>
        <taxon>Hyphomonadaceae</taxon>
        <taxon>Henriciella</taxon>
    </lineage>
</organism>
<accession>A0ABQ1J2P0</accession>
<gene>
    <name evidence="1" type="ORF">GCM10011503_00870</name>
</gene>
<dbReference type="EMBL" id="BMKF01000001">
    <property type="protein sequence ID" value="GGB56351.1"/>
    <property type="molecule type" value="Genomic_DNA"/>
</dbReference>
<evidence type="ECO:0000313" key="2">
    <source>
        <dbReference type="Proteomes" id="UP000628854"/>
    </source>
</evidence>
<proteinExistence type="predicted"/>
<reference evidence="2" key="1">
    <citation type="journal article" date="2019" name="Int. J. Syst. Evol. Microbiol.">
        <title>The Global Catalogue of Microorganisms (GCM) 10K type strain sequencing project: providing services to taxonomists for standard genome sequencing and annotation.</title>
        <authorList>
            <consortium name="The Broad Institute Genomics Platform"/>
            <consortium name="The Broad Institute Genome Sequencing Center for Infectious Disease"/>
            <person name="Wu L."/>
            <person name="Ma J."/>
        </authorList>
    </citation>
    <scope>NUCLEOTIDE SEQUENCE [LARGE SCALE GENOMIC DNA]</scope>
    <source>
        <strain evidence="2">CGMCC 1.15928</strain>
    </source>
</reference>
<comment type="caution">
    <text evidence="1">The sequence shown here is derived from an EMBL/GenBank/DDBJ whole genome shotgun (WGS) entry which is preliminary data.</text>
</comment>
<keyword evidence="2" id="KW-1185">Reference proteome</keyword>
<protein>
    <submittedName>
        <fullName evidence="1">Uncharacterized protein</fullName>
    </submittedName>
</protein>
<sequence>MEIGENSGMGALSCLEVHAQTPGFESLRSPVVIHLMRQLRGSFTLPNFRPPVDLNSSVALDRAAV</sequence>
<name>A0ABQ1J2P0_9PROT</name>
<dbReference type="Proteomes" id="UP000628854">
    <property type="component" value="Unassembled WGS sequence"/>
</dbReference>